<dbReference type="RefSeq" id="WP_229810678.1">
    <property type="nucleotide sequence ID" value="NZ_BMRD01000024.1"/>
</dbReference>
<dbReference type="Gene3D" id="2.70.50.50">
    <property type="entry name" value="chitin-binding protein cbp21"/>
    <property type="match status" value="1"/>
</dbReference>
<organism evidence="2 3">
    <name type="scientific">Actinomadura citrea</name>
    <dbReference type="NCBI Taxonomy" id="46158"/>
    <lineage>
        <taxon>Bacteria</taxon>
        <taxon>Bacillati</taxon>
        <taxon>Actinomycetota</taxon>
        <taxon>Actinomycetes</taxon>
        <taxon>Streptosporangiales</taxon>
        <taxon>Thermomonosporaceae</taxon>
        <taxon>Actinomadura</taxon>
    </lineage>
</organism>
<proteinExistence type="predicted"/>
<dbReference type="AlphaFoldDB" id="A0A7Y9GBZ5"/>
<comment type="caution">
    <text evidence="2">The sequence shown here is derived from an EMBL/GenBank/DDBJ whole genome shotgun (WGS) entry which is preliminary data.</text>
</comment>
<reference evidence="2 3" key="1">
    <citation type="submission" date="2020-07" db="EMBL/GenBank/DDBJ databases">
        <title>Sequencing the genomes of 1000 actinobacteria strains.</title>
        <authorList>
            <person name="Klenk H.-P."/>
        </authorList>
    </citation>
    <scope>NUCLEOTIDE SEQUENCE [LARGE SCALE GENOMIC DNA]</scope>
    <source>
        <strain evidence="2 3">DSM 43461</strain>
    </source>
</reference>
<dbReference type="Pfam" id="PF03067">
    <property type="entry name" value="LPMO_10"/>
    <property type="match status" value="1"/>
</dbReference>
<evidence type="ECO:0000313" key="2">
    <source>
        <dbReference type="EMBL" id="NYE13729.1"/>
    </source>
</evidence>
<evidence type="ECO:0000313" key="3">
    <source>
        <dbReference type="Proteomes" id="UP000591272"/>
    </source>
</evidence>
<dbReference type="SUPFAM" id="SSF81296">
    <property type="entry name" value="E set domains"/>
    <property type="match status" value="1"/>
</dbReference>
<protein>
    <submittedName>
        <fullName evidence="2">Putative carbohydrate-binding protein with CBM5 and CBM33 domain</fullName>
    </submittedName>
</protein>
<dbReference type="EMBL" id="JACCBT010000001">
    <property type="protein sequence ID" value="NYE13729.1"/>
    <property type="molecule type" value="Genomic_DNA"/>
</dbReference>
<evidence type="ECO:0000259" key="1">
    <source>
        <dbReference type="Pfam" id="PF03067"/>
    </source>
</evidence>
<dbReference type="Proteomes" id="UP000591272">
    <property type="component" value="Unassembled WGS sequence"/>
</dbReference>
<dbReference type="InterPro" id="IPR004302">
    <property type="entry name" value="Cellulose/chitin-bd_N"/>
</dbReference>
<sequence>MAGDQGDGRHLLLAVWDIGDTGNAFCQCSDLDFG</sequence>
<keyword evidence="3" id="KW-1185">Reference proteome</keyword>
<name>A0A7Y9GBZ5_9ACTN</name>
<accession>A0A7Y9GBZ5</accession>
<feature type="domain" description="Chitin-binding type-4" evidence="1">
    <location>
        <begin position="7"/>
        <end position="31"/>
    </location>
</feature>
<dbReference type="InterPro" id="IPR014756">
    <property type="entry name" value="Ig_E-set"/>
</dbReference>
<gene>
    <name evidence="2" type="ORF">BJ999_004025</name>
</gene>